<reference evidence="4" key="1">
    <citation type="submission" date="2019-03" db="EMBL/GenBank/DDBJ databases">
        <title>Lake Tanganyika Metagenome-Assembled Genomes (MAGs).</title>
        <authorList>
            <person name="Tran P."/>
        </authorList>
    </citation>
    <scope>NUCLEOTIDE SEQUENCE</scope>
    <source>
        <strain evidence="4">M_DeepCast_400m_m2_100</strain>
    </source>
</reference>
<dbReference type="PANTHER" id="PTHR42693:SF33">
    <property type="entry name" value="ARYLSULFATASE"/>
    <property type="match status" value="1"/>
</dbReference>
<dbReference type="AlphaFoldDB" id="A0A937XAE9"/>
<dbReference type="SUPFAM" id="SSF53649">
    <property type="entry name" value="Alkaline phosphatase-like"/>
    <property type="match status" value="1"/>
</dbReference>
<dbReference type="Proteomes" id="UP000748308">
    <property type="component" value="Unassembled WGS sequence"/>
</dbReference>
<keyword evidence="2" id="KW-0812">Transmembrane</keyword>
<accession>A0A937XAE9</accession>
<feature type="transmembrane region" description="Helical" evidence="2">
    <location>
        <begin position="113"/>
        <end position="133"/>
    </location>
</feature>
<proteinExistence type="inferred from homology"/>
<gene>
    <name evidence="4" type="ORF">FJY75_11525</name>
</gene>
<organism evidence="4 5">
    <name type="scientific">Eiseniibacteriota bacterium</name>
    <dbReference type="NCBI Taxonomy" id="2212470"/>
    <lineage>
        <taxon>Bacteria</taxon>
        <taxon>Candidatus Eiseniibacteriota</taxon>
    </lineage>
</organism>
<feature type="transmembrane region" description="Helical" evidence="2">
    <location>
        <begin position="82"/>
        <end position="101"/>
    </location>
</feature>
<dbReference type="InterPro" id="IPR050738">
    <property type="entry name" value="Sulfatase"/>
</dbReference>
<dbReference type="GO" id="GO:0004065">
    <property type="term" value="F:arylsulfatase activity"/>
    <property type="evidence" value="ECO:0007669"/>
    <property type="project" value="TreeGrafter"/>
</dbReference>
<dbReference type="InterPro" id="IPR000917">
    <property type="entry name" value="Sulfatase_N"/>
</dbReference>
<protein>
    <submittedName>
        <fullName evidence="4">Sulfatase</fullName>
    </submittedName>
</protein>
<dbReference type="EMBL" id="VGIY01000368">
    <property type="protein sequence ID" value="MBM3318470.1"/>
    <property type="molecule type" value="Genomic_DNA"/>
</dbReference>
<feature type="domain" description="Sulfatase N-terminal" evidence="3">
    <location>
        <begin position="202"/>
        <end position="531"/>
    </location>
</feature>
<sequence length="648" mass="72148">MRSRAIRVRLTAILLCGLTLGALGLLEPLLRFWRQYHLLGIPGGTLVLYYLAAGLAVAAAAGVPVTLGLALRPVQWMPLAMAAYYASATAALAGVIVLAPIVRWELLDFRFHLSYAVILPLLALIAGFLVYKATPRILLPLFGWLFGRPSGRFARLRTALLLLLVGLLIPVALVKDARSRYADAGRPARPDLATRPSDDPVQNVLLITIDALRPDHLQGYGYARPTSPNIDSLAAEGTLFTHAFAQANCTELSFGAIYTSLYPFAHGVQRRAGLASRLPAATETIAELMRDAGLRTFCLAPNPYLKREWGLTQGFDRVEEFHYGYRSLLAVRVLREAGLVRMPEMIAHLDVPRARVVVDRAVRLLAETRGQPFFMHVHFMDVHHPYIPPAPYQEMFRTPGATSISAAQFWRRGWPIFSMLPSEEELLPPRDLARLIDLYDGAIRYTDDEIGRLLRELQRLGLARQTMVVLTADHGDEFLEHGDIFHKSPFLYDEVIRVPLIVSRPGATGGARSDALVRHIDLLPTLADWMGLPRVAQAQGSSLRPLLSGEGEWDDPAVFSQTYDVIALRTRAHKLMYDLRHDRSYCFDLIADPEERTNLQGQGEACGELEPLLADFLRQIALPRSGHAPVEIDARTRRTLESIGYVDF</sequence>
<dbReference type="PANTHER" id="PTHR42693">
    <property type="entry name" value="ARYLSULFATASE FAMILY MEMBER"/>
    <property type="match status" value="1"/>
</dbReference>
<dbReference type="CDD" id="cd16148">
    <property type="entry name" value="sulfatase_like"/>
    <property type="match status" value="1"/>
</dbReference>
<evidence type="ECO:0000313" key="5">
    <source>
        <dbReference type="Proteomes" id="UP000748308"/>
    </source>
</evidence>
<dbReference type="Pfam" id="PF00884">
    <property type="entry name" value="Sulfatase"/>
    <property type="match status" value="1"/>
</dbReference>
<dbReference type="Gene3D" id="3.40.720.10">
    <property type="entry name" value="Alkaline Phosphatase, subunit A"/>
    <property type="match status" value="1"/>
</dbReference>
<evidence type="ECO:0000313" key="4">
    <source>
        <dbReference type="EMBL" id="MBM3318470.1"/>
    </source>
</evidence>
<keyword evidence="2" id="KW-0472">Membrane</keyword>
<name>A0A937XAE9_UNCEI</name>
<comment type="caution">
    <text evidence="4">The sequence shown here is derived from an EMBL/GenBank/DDBJ whole genome shotgun (WGS) entry which is preliminary data.</text>
</comment>
<feature type="transmembrane region" description="Helical" evidence="2">
    <location>
        <begin position="48"/>
        <end position="70"/>
    </location>
</feature>
<dbReference type="InterPro" id="IPR017850">
    <property type="entry name" value="Alkaline_phosphatase_core_sf"/>
</dbReference>
<evidence type="ECO:0000256" key="2">
    <source>
        <dbReference type="SAM" id="Phobius"/>
    </source>
</evidence>
<evidence type="ECO:0000256" key="1">
    <source>
        <dbReference type="ARBA" id="ARBA00008779"/>
    </source>
</evidence>
<feature type="transmembrane region" description="Helical" evidence="2">
    <location>
        <begin position="154"/>
        <end position="173"/>
    </location>
</feature>
<comment type="similarity">
    <text evidence="1">Belongs to the sulfatase family.</text>
</comment>
<evidence type="ECO:0000259" key="3">
    <source>
        <dbReference type="Pfam" id="PF00884"/>
    </source>
</evidence>
<keyword evidence="2" id="KW-1133">Transmembrane helix</keyword>